<comment type="similarity">
    <text evidence="1 4">Belongs to the glycosyl hydrolase 1 family.</text>
</comment>
<dbReference type="PRINTS" id="PR00131">
    <property type="entry name" value="GLHYDRLASE1"/>
</dbReference>
<keyword evidence="5" id="KW-0812">Transmembrane</keyword>
<evidence type="ECO:0000256" key="3">
    <source>
        <dbReference type="ARBA" id="ARBA00023295"/>
    </source>
</evidence>
<dbReference type="SUPFAM" id="SSF51445">
    <property type="entry name" value="(Trans)glycosidases"/>
    <property type="match status" value="1"/>
</dbReference>
<dbReference type="PANTHER" id="PTHR10353:SF137">
    <property type="entry name" value="MYROSINASE 3-RELATED"/>
    <property type="match status" value="1"/>
</dbReference>
<dbReference type="GO" id="GO:0008422">
    <property type="term" value="F:beta-glucosidase activity"/>
    <property type="evidence" value="ECO:0007669"/>
    <property type="project" value="TreeGrafter"/>
</dbReference>
<keyword evidence="2" id="KW-0378">Hydrolase</keyword>
<proteinExistence type="inferred from homology"/>
<keyword evidence="3" id="KW-0326">Glycosidase</keyword>
<organism evidence="6 7">
    <name type="scientific">Buddleja alternifolia</name>
    <dbReference type="NCBI Taxonomy" id="168488"/>
    <lineage>
        <taxon>Eukaryota</taxon>
        <taxon>Viridiplantae</taxon>
        <taxon>Streptophyta</taxon>
        <taxon>Embryophyta</taxon>
        <taxon>Tracheophyta</taxon>
        <taxon>Spermatophyta</taxon>
        <taxon>Magnoliopsida</taxon>
        <taxon>eudicotyledons</taxon>
        <taxon>Gunneridae</taxon>
        <taxon>Pentapetalae</taxon>
        <taxon>asterids</taxon>
        <taxon>lamiids</taxon>
        <taxon>Lamiales</taxon>
        <taxon>Scrophulariaceae</taxon>
        <taxon>Buddlejeae</taxon>
        <taxon>Buddleja</taxon>
    </lineage>
</organism>
<dbReference type="InterPro" id="IPR001360">
    <property type="entry name" value="Glyco_hydro_1"/>
</dbReference>
<dbReference type="Gene3D" id="3.20.20.80">
    <property type="entry name" value="Glycosidases"/>
    <property type="match status" value="2"/>
</dbReference>
<protein>
    <recommendedName>
        <fullName evidence="8">Beta-glucosidase</fullName>
    </recommendedName>
</protein>
<dbReference type="Pfam" id="PF00232">
    <property type="entry name" value="Glyco_hydro_1"/>
    <property type="match status" value="1"/>
</dbReference>
<evidence type="ECO:0000256" key="5">
    <source>
        <dbReference type="SAM" id="Phobius"/>
    </source>
</evidence>
<feature type="transmembrane region" description="Helical" evidence="5">
    <location>
        <begin position="27"/>
        <end position="50"/>
    </location>
</feature>
<reference evidence="6" key="1">
    <citation type="submission" date="2019-10" db="EMBL/GenBank/DDBJ databases">
        <authorList>
            <person name="Zhang R."/>
            <person name="Pan Y."/>
            <person name="Wang J."/>
            <person name="Ma R."/>
            <person name="Yu S."/>
        </authorList>
    </citation>
    <scope>NUCLEOTIDE SEQUENCE</scope>
    <source>
        <strain evidence="6">LA-IB0</strain>
        <tissue evidence="6">Leaf</tissue>
    </source>
</reference>
<accession>A0AAV6XQF5</accession>
<dbReference type="EMBL" id="WHWC01000003">
    <property type="protein sequence ID" value="KAG8385199.1"/>
    <property type="molecule type" value="Genomic_DNA"/>
</dbReference>
<gene>
    <name evidence="6" type="ORF">BUALT_Bualt03G0017000</name>
</gene>
<evidence type="ECO:0000256" key="1">
    <source>
        <dbReference type="ARBA" id="ARBA00010838"/>
    </source>
</evidence>
<dbReference type="Proteomes" id="UP000826271">
    <property type="component" value="Unassembled WGS sequence"/>
</dbReference>
<evidence type="ECO:0000313" key="7">
    <source>
        <dbReference type="Proteomes" id="UP000826271"/>
    </source>
</evidence>
<sequence>MIPQTPLNVDNIRATEERFGMKQSEPVMATFVSLAMLLNYAVLTILLLFATPNADSLLSDNSKCACDEALINRGGFPNGFIFGSASAAYQENVQLLKDMGVDAYKFSISWSRILPGGAISKGVNRDGIDYYNNLINGLLANGIQPWSMGDYAPFGHFTSFGRCLWRLLKFSNCLNEIVYALNRGDFQDFADLLFSQIGDRVKYWITINEPWSLSYLGYTRGVFAPGRCSSFIGNNCVAGDSAIEPYNQLLAHAAAVKLYREKYQKVQRGKIGITVKSFWVMDPITFGRYPDSMRTRAGARLPEFTKEEADMVKESFDFVGVNYYSINYAVNIGGHCTNVSYLTDSRTIFTGEKNGVPIGKQGSTKSWYYIYPKGLRGILRYIKQKYNDPLIYITENGLDEDNNNSIPMSEAIKDYKRKDYFLDHLCCLREAIKQDGANVKGFFAWSLTDNFEWISGYAVRFGLHYVDFTDKSFRRYPKHSAQWFRSILQRKSQKARSTKFSDQ</sequence>
<evidence type="ECO:0008006" key="8">
    <source>
        <dbReference type="Google" id="ProtNLM"/>
    </source>
</evidence>
<keyword evidence="5" id="KW-0472">Membrane</keyword>
<evidence type="ECO:0000256" key="2">
    <source>
        <dbReference type="ARBA" id="ARBA00022801"/>
    </source>
</evidence>
<evidence type="ECO:0000313" key="6">
    <source>
        <dbReference type="EMBL" id="KAG8385199.1"/>
    </source>
</evidence>
<comment type="caution">
    <text evidence="6">The sequence shown here is derived from an EMBL/GenBank/DDBJ whole genome shotgun (WGS) entry which is preliminary data.</text>
</comment>
<dbReference type="PANTHER" id="PTHR10353">
    <property type="entry name" value="GLYCOSYL HYDROLASE"/>
    <property type="match status" value="1"/>
</dbReference>
<evidence type="ECO:0000256" key="4">
    <source>
        <dbReference type="RuleBase" id="RU003690"/>
    </source>
</evidence>
<dbReference type="InterPro" id="IPR017853">
    <property type="entry name" value="GH"/>
</dbReference>
<dbReference type="GO" id="GO:0005975">
    <property type="term" value="P:carbohydrate metabolic process"/>
    <property type="evidence" value="ECO:0007669"/>
    <property type="project" value="InterPro"/>
</dbReference>
<dbReference type="AlphaFoldDB" id="A0AAV6XQF5"/>
<keyword evidence="5" id="KW-1133">Transmembrane helix</keyword>
<name>A0AAV6XQF5_9LAMI</name>
<keyword evidence="7" id="KW-1185">Reference proteome</keyword>